<dbReference type="InterPro" id="IPR050997">
    <property type="entry name" value="MAPEG"/>
</dbReference>
<dbReference type="GO" id="GO:0006691">
    <property type="term" value="P:leukotriene metabolic process"/>
    <property type="evidence" value="ECO:0007669"/>
    <property type="project" value="UniProtKB-ARBA"/>
</dbReference>
<dbReference type="GO" id="GO:0005635">
    <property type="term" value="C:nuclear envelope"/>
    <property type="evidence" value="ECO:0007669"/>
    <property type="project" value="TreeGrafter"/>
</dbReference>
<evidence type="ECO:0000313" key="22">
    <source>
        <dbReference type="EMBL" id="TMW56476.1"/>
    </source>
</evidence>
<organism evidence="22 23">
    <name type="scientific">Pythium oligandrum</name>
    <name type="common">Mycoparasitic fungus</name>
    <dbReference type="NCBI Taxonomy" id="41045"/>
    <lineage>
        <taxon>Eukaryota</taxon>
        <taxon>Sar</taxon>
        <taxon>Stramenopiles</taxon>
        <taxon>Oomycota</taxon>
        <taxon>Peronosporomycetes</taxon>
        <taxon>Pythiales</taxon>
        <taxon>Pythiaceae</taxon>
        <taxon>Pythium</taxon>
    </lineage>
</organism>
<keyword evidence="11" id="KW-0456">Lyase</keyword>
<comment type="catalytic activity">
    <reaction evidence="17">
        <text>15-deoxy-Delta(12,14)-prostaglandin J2 + glutathione = 15-deoxy-Delta(12,14)-prostaglandin J2-S-(R)-glutathione</text>
        <dbReference type="Rhea" id="RHEA:75963"/>
        <dbReference type="ChEBI" id="CHEBI:57925"/>
        <dbReference type="ChEBI" id="CHEBI:85236"/>
        <dbReference type="ChEBI" id="CHEBI:194498"/>
    </reaction>
    <physiologicalReaction direction="left-to-right" evidence="17">
        <dbReference type="Rhea" id="RHEA:75964"/>
    </physiologicalReaction>
</comment>
<proteinExistence type="predicted"/>
<evidence type="ECO:0000256" key="2">
    <source>
        <dbReference type="ARBA" id="ARBA00022679"/>
    </source>
</evidence>
<evidence type="ECO:0000256" key="9">
    <source>
        <dbReference type="ARBA" id="ARBA00023136"/>
    </source>
</evidence>
<evidence type="ECO:0000256" key="12">
    <source>
        <dbReference type="ARBA" id="ARBA00023288"/>
    </source>
</evidence>
<evidence type="ECO:0000256" key="17">
    <source>
        <dbReference type="ARBA" id="ARBA00051411"/>
    </source>
</evidence>
<dbReference type="PANTHER" id="PTHR10250">
    <property type="entry name" value="MICROSOMAL GLUTATHIONE S-TRANSFERASE"/>
    <property type="match status" value="1"/>
</dbReference>
<feature type="transmembrane region" description="Helical" evidence="21">
    <location>
        <begin position="12"/>
        <end position="30"/>
    </location>
</feature>
<dbReference type="GO" id="GO:0006629">
    <property type="term" value="P:lipid metabolic process"/>
    <property type="evidence" value="ECO:0007669"/>
    <property type="project" value="UniProtKB-KW"/>
</dbReference>
<dbReference type="EMBL" id="SPLM01000145">
    <property type="protein sequence ID" value="TMW56476.1"/>
    <property type="molecule type" value="Genomic_DNA"/>
</dbReference>
<dbReference type="Pfam" id="PF01124">
    <property type="entry name" value="MAPEG"/>
    <property type="match status" value="1"/>
</dbReference>
<dbReference type="Gene3D" id="1.20.120.550">
    <property type="entry name" value="Membrane associated eicosanoid/glutathione metabolism-like domain"/>
    <property type="match status" value="1"/>
</dbReference>
<dbReference type="GO" id="GO:0005783">
    <property type="term" value="C:endoplasmic reticulum"/>
    <property type="evidence" value="ECO:0007669"/>
    <property type="project" value="TreeGrafter"/>
</dbReference>
<dbReference type="AlphaFoldDB" id="A0A8K1FBU5"/>
<comment type="pathway">
    <text evidence="14">Lipid metabolism; arachidonate metabolism.</text>
</comment>
<accession>A0A8K1FBU5</accession>
<dbReference type="GO" id="GO:0005741">
    <property type="term" value="C:mitochondrial outer membrane"/>
    <property type="evidence" value="ECO:0007669"/>
    <property type="project" value="UniProtKB-SubCell"/>
</dbReference>
<dbReference type="PANTHER" id="PTHR10250:SF26">
    <property type="entry name" value="GLUTATHIONE S-TRANSFERASE 3, MITOCHONDRIAL"/>
    <property type="match status" value="1"/>
</dbReference>
<evidence type="ECO:0000256" key="5">
    <source>
        <dbReference type="ARBA" id="ARBA00022989"/>
    </source>
</evidence>
<comment type="pathway">
    <text evidence="13">Lipid metabolism; leukotriene C4 biosynthesis.</text>
</comment>
<keyword evidence="5 21" id="KW-1133">Transmembrane helix</keyword>
<evidence type="ECO:0000256" key="16">
    <source>
        <dbReference type="ARBA" id="ARBA00049298"/>
    </source>
</evidence>
<dbReference type="SUPFAM" id="SSF161084">
    <property type="entry name" value="MAPEG domain-like"/>
    <property type="match status" value="1"/>
</dbReference>
<keyword evidence="2" id="KW-0808">Transferase</keyword>
<keyword evidence="4" id="KW-1000">Mitochondrion outer membrane</keyword>
<keyword evidence="7" id="KW-0443">Lipid metabolism</keyword>
<keyword evidence="3 21" id="KW-0812">Transmembrane</keyword>
<dbReference type="GO" id="GO:0004602">
    <property type="term" value="F:glutathione peroxidase activity"/>
    <property type="evidence" value="ECO:0007669"/>
    <property type="project" value="TreeGrafter"/>
</dbReference>
<evidence type="ECO:0000256" key="8">
    <source>
        <dbReference type="ARBA" id="ARBA00023128"/>
    </source>
</evidence>
<dbReference type="InterPro" id="IPR001129">
    <property type="entry name" value="Membr-assoc_MAPEG"/>
</dbReference>
<dbReference type="GO" id="GO:0004364">
    <property type="term" value="F:glutathione transferase activity"/>
    <property type="evidence" value="ECO:0007669"/>
    <property type="project" value="TreeGrafter"/>
</dbReference>
<evidence type="ECO:0000256" key="11">
    <source>
        <dbReference type="ARBA" id="ARBA00023239"/>
    </source>
</evidence>
<dbReference type="OrthoDB" id="410651at2759"/>
<evidence type="ECO:0000256" key="4">
    <source>
        <dbReference type="ARBA" id="ARBA00022787"/>
    </source>
</evidence>
<evidence type="ECO:0000256" key="7">
    <source>
        <dbReference type="ARBA" id="ARBA00023098"/>
    </source>
</evidence>
<dbReference type="InterPro" id="IPR023352">
    <property type="entry name" value="MAPEG-like_dom_sf"/>
</dbReference>
<evidence type="ECO:0000256" key="3">
    <source>
        <dbReference type="ARBA" id="ARBA00022692"/>
    </source>
</evidence>
<evidence type="ECO:0000256" key="10">
    <source>
        <dbReference type="ARBA" id="ARBA00023139"/>
    </source>
</evidence>
<reference evidence="22" key="1">
    <citation type="submission" date="2019-03" db="EMBL/GenBank/DDBJ databases">
        <title>Long read genome sequence of the mycoparasitic Pythium oligandrum ATCC 38472 isolated from sugarbeet rhizosphere.</title>
        <authorList>
            <person name="Gaulin E."/>
        </authorList>
    </citation>
    <scope>NUCLEOTIDE SEQUENCE</scope>
    <source>
        <strain evidence="22">ATCC 38472_TT</strain>
    </source>
</reference>
<dbReference type="GO" id="GO:0004464">
    <property type="term" value="F:leukotriene-C4 synthase activity"/>
    <property type="evidence" value="ECO:0007669"/>
    <property type="project" value="UniProtKB-EC"/>
</dbReference>
<dbReference type="EC" id="4.4.1.20" evidence="15"/>
<keyword evidence="12" id="KW-0449">Lipoprotein</keyword>
<evidence type="ECO:0000256" key="20">
    <source>
        <dbReference type="ARBA" id="ARBA00076908"/>
    </source>
</evidence>
<dbReference type="Proteomes" id="UP000794436">
    <property type="component" value="Unassembled WGS sequence"/>
</dbReference>
<evidence type="ECO:0000256" key="1">
    <source>
        <dbReference type="ARBA" id="ARBA00004374"/>
    </source>
</evidence>
<evidence type="ECO:0000256" key="13">
    <source>
        <dbReference type="ARBA" id="ARBA00037884"/>
    </source>
</evidence>
<evidence type="ECO:0000313" key="23">
    <source>
        <dbReference type="Proteomes" id="UP000794436"/>
    </source>
</evidence>
<name>A0A8K1FBU5_PYTOL</name>
<keyword evidence="9 21" id="KW-0472">Membrane</keyword>
<keyword evidence="6" id="KW-0560">Oxidoreductase</keyword>
<comment type="subcellular location">
    <subcellularLocation>
        <location evidence="1">Mitochondrion outer membrane</location>
        <topology evidence="1">Multi-pass membrane protein</topology>
    </subcellularLocation>
</comment>
<comment type="catalytic activity">
    <reaction evidence="16">
        <text>leukotriene C4 = leukotriene A4 + glutathione</text>
        <dbReference type="Rhea" id="RHEA:17617"/>
        <dbReference type="ChEBI" id="CHEBI:57463"/>
        <dbReference type="ChEBI" id="CHEBI:57925"/>
        <dbReference type="ChEBI" id="CHEBI:57973"/>
        <dbReference type="EC" id="4.4.1.20"/>
    </reaction>
    <physiologicalReaction direction="right-to-left" evidence="16">
        <dbReference type="Rhea" id="RHEA:17619"/>
    </physiologicalReaction>
</comment>
<protein>
    <recommendedName>
        <fullName evidence="18">Glutathione S-transferase 3, mitochondrial</fullName>
        <ecNumber evidence="15">4.4.1.20</ecNumber>
    </recommendedName>
    <alternativeName>
        <fullName evidence="19">Glutathione peroxidase MGST3</fullName>
    </alternativeName>
    <alternativeName>
        <fullName evidence="20">LTC4 synthase MGST3</fullName>
    </alternativeName>
</protein>
<keyword evidence="8" id="KW-0496">Mitochondrion</keyword>
<keyword evidence="23" id="KW-1185">Reference proteome</keyword>
<gene>
    <name evidence="22" type="ORF">Poli38472_006486</name>
</gene>
<feature type="transmembrane region" description="Helical" evidence="21">
    <location>
        <begin position="89"/>
        <end position="109"/>
    </location>
</feature>
<keyword evidence="10" id="KW-0564">Palmitate</keyword>
<evidence type="ECO:0000256" key="14">
    <source>
        <dbReference type="ARBA" id="ARBA00037916"/>
    </source>
</evidence>
<evidence type="ECO:0000256" key="19">
    <source>
        <dbReference type="ARBA" id="ARBA00075145"/>
    </source>
</evidence>
<dbReference type="FunFam" id="1.20.120.550:FF:000004">
    <property type="entry name" value="Microsomal glutathione S-transferase 3"/>
    <property type="match status" value="1"/>
</dbReference>
<evidence type="ECO:0000256" key="15">
    <source>
        <dbReference type="ARBA" id="ARBA00039056"/>
    </source>
</evidence>
<comment type="caution">
    <text evidence="22">The sequence shown here is derived from an EMBL/GenBank/DDBJ whole genome shotgun (WGS) entry which is preliminary data.</text>
</comment>
<sequence length="145" mass="16137">MGIPVILEKEHGYLLLVVVLLFIVNMWAGLKVGKARKLYDVPYPEMYADKSNKNAKIFNCVQRAHQNMLESIPLFLTCLFTSAIYRPQAAAIIGFIRVLGFVAYIQGYATGDPAKRYRGSFGNVVNLGTVILTLEAALKLLDIVE</sequence>
<evidence type="ECO:0000256" key="21">
    <source>
        <dbReference type="SAM" id="Phobius"/>
    </source>
</evidence>
<evidence type="ECO:0000256" key="18">
    <source>
        <dbReference type="ARBA" id="ARBA00069748"/>
    </source>
</evidence>
<evidence type="ECO:0000256" key="6">
    <source>
        <dbReference type="ARBA" id="ARBA00023002"/>
    </source>
</evidence>